<dbReference type="InterPro" id="IPR001537">
    <property type="entry name" value="SpoU_MeTrfase"/>
</dbReference>
<dbReference type="InterPro" id="IPR051259">
    <property type="entry name" value="rRNA_Methyltransferase"/>
</dbReference>
<organism evidence="4">
    <name type="scientific">uncultured Acidimicrobiales bacterium</name>
    <dbReference type="NCBI Taxonomy" id="310071"/>
    <lineage>
        <taxon>Bacteria</taxon>
        <taxon>Bacillati</taxon>
        <taxon>Actinomycetota</taxon>
        <taxon>Acidimicrobiia</taxon>
        <taxon>Acidimicrobiales</taxon>
        <taxon>environmental samples</taxon>
    </lineage>
</organism>
<keyword evidence="2" id="KW-0808">Transferase</keyword>
<dbReference type="Pfam" id="PF00588">
    <property type="entry name" value="SpoU_methylase"/>
    <property type="match status" value="1"/>
</dbReference>
<dbReference type="GO" id="GO:0008173">
    <property type="term" value="F:RNA methyltransferase activity"/>
    <property type="evidence" value="ECO:0007669"/>
    <property type="project" value="InterPro"/>
</dbReference>
<evidence type="ECO:0000256" key="2">
    <source>
        <dbReference type="ARBA" id="ARBA00022679"/>
    </source>
</evidence>
<dbReference type="InterPro" id="IPR029064">
    <property type="entry name" value="Ribosomal_eL30-like_sf"/>
</dbReference>
<dbReference type="CDD" id="cd18095">
    <property type="entry name" value="SpoU-like_rRNA-MTase"/>
    <property type="match status" value="1"/>
</dbReference>
<dbReference type="InterPro" id="IPR029028">
    <property type="entry name" value="Alpha/beta_knot_MTases"/>
</dbReference>
<sequence>MLPRKLKFQPQPVDDPDDPRVADFFRLNDPELRRAVERPDGGGGAGDGFFVAEGALVIRQLLRSRYPVRAVLVTDQGLAALDDELAGIEAPVYRVSQALMTRVTGFHFHRGALASAERRPHPDLATVVDGADLVLMAEGVTDNENLGSLFRNAAAFGVGGVVLDATSADPLYRRSVRVSMGQVLRLPFTRTDSAVDAIVRLQALGFQVLALTPSATADDVRTVARRPGQVLLVGAEGPGLSEAALRAADRRLRIAMSGEVDSLNVATAAAVALHHLARPL</sequence>
<protein>
    <recommendedName>
        <fullName evidence="3">tRNA/rRNA methyltransferase SpoU type domain-containing protein</fullName>
    </recommendedName>
</protein>
<dbReference type="PANTHER" id="PTHR43191">
    <property type="entry name" value="RRNA METHYLTRANSFERASE 3"/>
    <property type="match status" value="1"/>
</dbReference>
<dbReference type="AlphaFoldDB" id="A0A6J4HND8"/>
<dbReference type="GO" id="GO:0006396">
    <property type="term" value="P:RNA processing"/>
    <property type="evidence" value="ECO:0007669"/>
    <property type="project" value="InterPro"/>
</dbReference>
<dbReference type="Gene3D" id="3.40.1280.10">
    <property type="match status" value="1"/>
</dbReference>
<evidence type="ECO:0000313" key="4">
    <source>
        <dbReference type="EMBL" id="CAA9227325.1"/>
    </source>
</evidence>
<accession>A0A6J4HND8</accession>
<name>A0A6J4HND8_9ACTN</name>
<keyword evidence="1" id="KW-0489">Methyltransferase</keyword>
<dbReference type="Gene3D" id="3.30.1330.30">
    <property type="match status" value="1"/>
</dbReference>
<dbReference type="InterPro" id="IPR029026">
    <property type="entry name" value="tRNA_m1G_MTases_N"/>
</dbReference>
<proteinExistence type="predicted"/>
<dbReference type="EMBL" id="CADCTB010000065">
    <property type="protein sequence ID" value="CAA9227325.1"/>
    <property type="molecule type" value="Genomic_DNA"/>
</dbReference>
<evidence type="ECO:0000259" key="3">
    <source>
        <dbReference type="Pfam" id="PF00588"/>
    </source>
</evidence>
<dbReference type="SUPFAM" id="SSF55315">
    <property type="entry name" value="L30e-like"/>
    <property type="match status" value="1"/>
</dbReference>
<dbReference type="PANTHER" id="PTHR43191:SF12">
    <property type="entry name" value="RRNA METHYLASE"/>
    <property type="match status" value="1"/>
</dbReference>
<dbReference type="GO" id="GO:0003723">
    <property type="term" value="F:RNA binding"/>
    <property type="evidence" value="ECO:0007669"/>
    <property type="project" value="InterPro"/>
</dbReference>
<feature type="domain" description="tRNA/rRNA methyltransferase SpoU type" evidence="3">
    <location>
        <begin position="133"/>
        <end position="274"/>
    </location>
</feature>
<reference evidence="4" key="1">
    <citation type="submission" date="2020-02" db="EMBL/GenBank/DDBJ databases">
        <authorList>
            <person name="Meier V. D."/>
        </authorList>
    </citation>
    <scope>NUCLEOTIDE SEQUENCE</scope>
    <source>
        <strain evidence="4">AVDCRST_MAG10</strain>
    </source>
</reference>
<dbReference type="GO" id="GO:0032259">
    <property type="term" value="P:methylation"/>
    <property type="evidence" value="ECO:0007669"/>
    <property type="project" value="UniProtKB-KW"/>
</dbReference>
<gene>
    <name evidence="4" type="ORF">AVDCRST_MAG10-987</name>
</gene>
<evidence type="ECO:0000256" key="1">
    <source>
        <dbReference type="ARBA" id="ARBA00022603"/>
    </source>
</evidence>
<dbReference type="SUPFAM" id="SSF75217">
    <property type="entry name" value="alpha/beta knot"/>
    <property type="match status" value="1"/>
</dbReference>